<reference evidence="2" key="1">
    <citation type="submission" date="2022-10" db="EMBL/GenBank/DDBJ databases">
        <title>The complete genomes of actinobacterial strains from the NBC collection.</title>
        <authorList>
            <person name="Joergensen T.S."/>
            <person name="Alvarez Arevalo M."/>
            <person name="Sterndorff E.B."/>
            <person name="Faurdal D."/>
            <person name="Vuksanovic O."/>
            <person name="Mourched A.-S."/>
            <person name="Charusanti P."/>
            <person name="Shaw S."/>
            <person name="Blin K."/>
            <person name="Weber T."/>
        </authorList>
    </citation>
    <scope>NUCLEOTIDE SEQUENCE</scope>
    <source>
        <strain evidence="2">NBC_00003</strain>
    </source>
</reference>
<organism evidence="2">
    <name type="scientific">Streptomyces sp. NBC_00003</name>
    <dbReference type="NCBI Taxonomy" id="2903608"/>
    <lineage>
        <taxon>Bacteria</taxon>
        <taxon>Bacillati</taxon>
        <taxon>Actinomycetota</taxon>
        <taxon>Actinomycetes</taxon>
        <taxon>Kitasatosporales</taxon>
        <taxon>Streptomycetaceae</taxon>
        <taxon>Streptomyces</taxon>
    </lineage>
</organism>
<feature type="compositionally biased region" description="Low complexity" evidence="1">
    <location>
        <begin position="29"/>
        <end position="60"/>
    </location>
</feature>
<gene>
    <name evidence="2" type="ORF">OG549_23435</name>
</gene>
<evidence type="ECO:0000256" key="1">
    <source>
        <dbReference type="SAM" id="MobiDB-lite"/>
    </source>
</evidence>
<proteinExistence type="predicted"/>
<evidence type="ECO:0000313" key="2">
    <source>
        <dbReference type="EMBL" id="WTW63364.1"/>
    </source>
</evidence>
<feature type="region of interest" description="Disordered" evidence="1">
    <location>
        <begin position="1"/>
        <end position="97"/>
    </location>
</feature>
<dbReference type="EMBL" id="CP108318">
    <property type="protein sequence ID" value="WTW63364.1"/>
    <property type="molecule type" value="Genomic_DNA"/>
</dbReference>
<dbReference type="AlphaFoldDB" id="A0AAU2V9E9"/>
<sequence>MATGLALALTGFSGHGSHGKSHSSGGGCSNSHKSNGSSSGGSSSDSDTSTSSSTSSSSSTSGGGTGYNNGNRYGSTNTTGSTSSSSGSGSTSGTTTSVTSYVTECASAAKMLDSSTVRVTTGSGGGSRRYRVEVTFYDAAGAAVDRGTASVTMGPNADRTLTVTMSAPALVSKVSRCDSRVTNG</sequence>
<protein>
    <submittedName>
        <fullName evidence="2">Uncharacterized protein</fullName>
    </submittedName>
</protein>
<accession>A0AAU2V9E9</accession>
<name>A0AAU2V9E9_9ACTN</name>
<feature type="compositionally biased region" description="Low complexity" evidence="1">
    <location>
        <begin position="68"/>
        <end position="97"/>
    </location>
</feature>